<dbReference type="NCBIfam" id="NF009487">
    <property type="entry name" value="PRK12849.1"/>
    <property type="match status" value="1"/>
</dbReference>
<dbReference type="NCBIfam" id="NF009488">
    <property type="entry name" value="PRK12850.1"/>
    <property type="match status" value="1"/>
</dbReference>
<dbReference type="Pfam" id="PF00118">
    <property type="entry name" value="Cpn60_TCP1"/>
    <property type="match status" value="1"/>
</dbReference>
<organism evidence="6 7">
    <name type="scientific">Triticum turgidum subsp. durum</name>
    <name type="common">Durum wheat</name>
    <name type="synonym">Triticum durum</name>
    <dbReference type="NCBI Taxonomy" id="4567"/>
    <lineage>
        <taxon>Eukaryota</taxon>
        <taxon>Viridiplantae</taxon>
        <taxon>Streptophyta</taxon>
        <taxon>Embryophyta</taxon>
        <taxon>Tracheophyta</taxon>
        <taxon>Spermatophyta</taxon>
        <taxon>Magnoliopsida</taxon>
        <taxon>Liliopsida</taxon>
        <taxon>Poales</taxon>
        <taxon>Poaceae</taxon>
        <taxon>BOP clade</taxon>
        <taxon>Pooideae</taxon>
        <taxon>Triticodae</taxon>
        <taxon>Triticeae</taxon>
        <taxon>Triticinae</taxon>
        <taxon>Triticum</taxon>
    </lineage>
</organism>
<dbReference type="HAMAP" id="MF_00600">
    <property type="entry name" value="CH60"/>
    <property type="match status" value="1"/>
</dbReference>
<dbReference type="GO" id="GO:0005524">
    <property type="term" value="F:ATP binding"/>
    <property type="evidence" value="ECO:0007669"/>
    <property type="project" value="UniProtKB-KW"/>
</dbReference>
<dbReference type="InterPro" id="IPR027413">
    <property type="entry name" value="GROEL-like_equatorial_sf"/>
</dbReference>
<gene>
    <name evidence="6" type="ORF">TRITD_4Bv1G177600</name>
</gene>
<dbReference type="InterPro" id="IPR027410">
    <property type="entry name" value="TCP-1-like_intermed_sf"/>
</dbReference>
<evidence type="ECO:0000256" key="5">
    <source>
        <dbReference type="RuleBase" id="RU000418"/>
    </source>
</evidence>
<dbReference type="InterPro" id="IPR002423">
    <property type="entry name" value="Cpn60/GroEL/TCP-1"/>
</dbReference>
<accession>A0A9R0WGT4</accession>
<sequence>MYRAAASLASKARQAGSSARQVGSRLAWSRNYAAKDIRFGVEARAMMLKGVEDLADAVKLTMGPKGRTVIIEQSFGAPKVTKDGVTVAKSIEFSDRVKNVGASLVKQVANATNDTAGDGTTCATVLTKAIFTEGCKSVAAGMNAMDLRRGISMAVDSVVTNLKGMARMINTSEEIAQVGTISANGEREIGELIAKALEKVGKEGVITIADGNTLYNELEVVEGMKLDRGYISPYFITNQKNQKCELDDPLILIHDKKVSNLRSLVKVLEFALQKQRPLLIVAEDLESEALGTLILNKLRGGFKVCAIKAPGFGENRKSNLQDLAILTGGEVITEELGMNLENFEPNMLGTCKKDDTVILDGAGDKKAIEERAELLRSSIEQCTSDYDKEKIQERLAKLSGGVAVLKIGGASEAEVGEKKDRVTDALNATKAAVEEGIVPGGGVALLYASKDLDKLPTANFDQKIGVQIIQNALKTPVHTIATNAGVEGAVIVGKLLEQENTDLGYDAAKGEYVDMVKAGIIDPLKVIRTALVDAASVSSLMTTTEAIIVEIPKEDKAAPAMGGGGMGGMDF</sequence>
<dbReference type="Gene3D" id="3.50.7.10">
    <property type="entry name" value="GroEL"/>
    <property type="match status" value="1"/>
</dbReference>
<dbReference type="Gramene" id="TRITD4Bv1G177600.4">
    <property type="protein sequence ID" value="TRITD4Bv1G177600.4"/>
    <property type="gene ID" value="TRITD4Bv1G177600"/>
</dbReference>
<dbReference type="NCBIfam" id="NF009489">
    <property type="entry name" value="PRK12851.1"/>
    <property type="match status" value="1"/>
</dbReference>
<dbReference type="GO" id="GO:0042026">
    <property type="term" value="P:protein refolding"/>
    <property type="evidence" value="ECO:0007669"/>
    <property type="project" value="InterPro"/>
</dbReference>
<dbReference type="AlphaFoldDB" id="A0A9R0WGT4"/>
<proteinExistence type="inferred from homology"/>
<keyword evidence="2" id="KW-0547">Nucleotide-binding</keyword>
<dbReference type="CDD" id="cd03344">
    <property type="entry name" value="GroEL"/>
    <property type="match status" value="1"/>
</dbReference>
<dbReference type="InterPro" id="IPR027409">
    <property type="entry name" value="GroEL-like_apical_dom_sf"/>
</dbReference>
<dbReference type="Gene3D" id="1.10.560.10">
    <property type="entry name" value="GroEL-like equatorial domain"/>
    <property type="match status" value="1"/>
</dbReference>
<dbReference type="SUPFAM" id="SSF48592">
    <property type="entry name" value="GroEL equatorial domain-like"/>
    <property type="match status" value="1"/>
</dbReference>
<dbReference type="FunFam" id="3.50.7.10:FF:000001">
    <property type="entry name" value="60 kDa chaperonin"/>
    <property type="match status" value="1"/>
</dbReference>
<dbReference type="EMBL" id="LT934118">
    <property type="protein sequence ID" value="VAI09790.1"/>
    <property type="molecule type" value="Genomic_DNA"/>
</dbReference>
<dbReference type="InterPro" id="IPR018370">
    <property type="entry name" value="Chaperonin_Cpn60_CS"/>
</dbReference>
<evidence type="ECO:0000313" key="7">
    <source>
        <dbReference type="Proteomes" id="UP000324705"/>
    </source>
</evidence>
<dbReference type="NCBIfam" id="NF000592">
    <property type="entry name" value="PRK00013.1"/>
    <property type="match status" value="1"/>
</dbReference>
<dbReference type="SUPFAM" id="SSF52029">
    <property type="entry name" value="GroEL apical domain-like"/>
    <property type="match status" value="1"/>
</dbReference>
<dbReference type="Gene3D" id="3.30.260.10">
    <property type="entry name" value="TCP-1-like chaperonin intermediate domain"/>
    <property type="match status" value="1"/>
</dbReference>
<dbReference type="InterPro" id="IPR001844">
    <property type="entry name" value="Cpn60/GroEL"/>
</dbReference>
<dbReference type="PROSITE" id="PS00296">
    <property type="entry name" value="CHAPERONINS_CPN60"/>
    <property type="match status" value="1"/>
</dbReference>
<name>A0A9R0WGT4_TRITD</name>
<evidence type="ECO:0000256" key="2">
    <source>
        <dbReference type="ARBA" id="ARBA00022741"/>
    </source>
</evidence>
<evidence type="ECO:0000256" key="3">
    <source>
        <dbReference type="ARBA" id="ARBA00022840"/>
    </source>
</evidence>
<evidence type="ECO:0000256" key="1">
    <source>
        <dbReference type="ARBA" id="ARBA00006607"/>
    </source>
</evidence>
<evidence type="ECO:0000313" key="6">
    <source>
        <dbReference type="EMBL" id="VAI09790.1"/>
    </source>
</evidence>
<protein>
    <recommendedName>
        <fullName evidence="8">Chaperonin CPN60-2, mitochondrial</fullName>
    </recommendedName>
</protein>
<keyword evidence="4" id="KW-0143">Chaperone</keyword>
<dbReference type="SUPFAM" id="SSF54849">
    <property type="entry name" value="GroEL-intermediate domain like"/>
    <property type="match status" value="1"/>
</dbReference>
<keyword evidence="3" id="KW-0067">ATP-binding</keyword>
<dbReference type="NCBIfam" id="TIGR02348">
    <property type="entry name" value="GroEL"/>
    <property type="match status" value="1"/>
</dbReference>
<dbReference type="PRINTS" id="PR00298">
    <property type="entry name" value="CHAPERONIN60"/>
</dbReference>
<reference evidence="6 7" key="1">
    <citation type="submission" date="2017-09" db="EMBL/GenBank/DDBJ databases">
        <authorList>
            <consortium name="International Durum Wheat Genome Sequencing Consortium (IDWGSC)"/>
            <person name="Milanesi L."/>
        </authorList>
    </citation>
    <scope>NUCLEOTIDE SEQUENCE [LARGE SCALE GENOMIC DNA]</scope>
    <source>
        <strain evidence="7">cv. Svevo</strain>
    </source>
</reference>
<evidence type="ECO:0000256" key="4">
    <source>
        <dbReference type="ARBA" id="ARBA00023186"/>
    </source>
</evidence>
<evidence type="ECO:0008006" key="8">
    <source>
        <dbReference type="Google" id="ProtNLM"/>
    </source>
</evidence>
<dbReference type="PANTHER" id="PTHR45633">
    <property type="entry name" value="60 KDA HEAT SHOCK PROTEIN, MITOCHONDRIAL"/>
    <property type="match status" value="1"/>
</dbReference>
<keyword evidence="7" id="KW-1185">Reference proteome</keyword>
<dbReference type="Proteomes" id="UP000324705">
    <property type="component" value="Chromosome 4B"/>
</dbReference>
<dbReference type="GO" id="GO:0140662">
    <property type="term" value="F:ATP-dependent protein folding chaperone"/>
    <property type="evidence" value="ECO:0007669"/>
    <property type="project" value="InterPro"/>
</dbReference>
<comment type="similarity">
    <text evidence="1 5">Belongs to the chaperonin (HSP60) family.</text>
</comment>